<feature type="binding site" evidence="8">
    <location>
        <position position="50"/>
    </location>
    <ligand>
        <name>[4Fe-4S] cluster</name>
        <dbReference type="ChEBI" id="CHEBI:49883"/>
        <label>1</label>
    </ligand>
</feature>
<evidence type="ECO:0000256" key="3">
    <source>
        <dbReference type="ARBA" id="ARBA00022679"/>
    </source>
</evidence>
<dbReference type="PANTHER" id="PTHR43837">
    <property type="entry name" value="RIBOSOMAL PROTEIN S12 METHYLTHIOTRANSFERASE RIMO"/>
    <property type="match status" value="1"/>
</dbReference>
<dbReference type="SFLD" id="SFLDF00274">
    <property type="entry name" value="ribosomal_protein_S12_methylth"/>
    <property type="match status" value="1"/>
</dbReference>
<feature type="binding site" evidence="8">
    <location>
        <position position="223"/>
    </location>
    <ligand>
        <name>[4Fe-4S] cluster</name>
        <dbReference type="ChEBI" id="CHEBI:49883"/>
        <label>2</label>
        <note>4Fe-4S-S-AdoMet</note>
    </ligand>
</feature>
<accession>A0ABN1UN04</accession>
<dbReference type="Gene3D" id="3.80.30.20">
    <property type="entry name" value="tm_1862 like domain"/>
    <property type="match status" value="1"/>
</dbReference>
<feature type="compositionally biased region" description="Low complexity" evidence="9">
    <location>
        <begin position="168"/>
        <end position="196"/>
    </location>
</feature>
<dbReference type="InterPro" id="IPR058240">
    <property type="entry name" value="rSAM_sf"/>
</dbReference>
<dbReference type="InterPro" id="IPR012340">
    <property type="entry name" value="NA-bd_OB-fold"/>
</dbReference>
<keyword evidence="4 8" id="KW-0949">S-adenosyl-L-methionine</keyword>
<evidence type="ECO:0000259" key="11">
    <source>
        <dbReference type="PROSITE" id="PS51449"/>
    </source>
</evidence>
<dbReference type="InterPro" id="IPR007197">
    <property type="entry name" value="rSAM"/>
</dbReference>
<dbReference type="SFLD" id="SFLDG01061">
    <property type="entry name" value="methylthiotransferase"/>
    <property type="match status" value="1"/>
</dbReference>
<evidence type="ECO:0000313" key="14">
    <source>
        <dbReference type="Proteomes" id="UP001501371"/>
    </source>
</evidence>
<feature type="binding site" evidence="8">
    <location>
        <position position="220"/>
    </location>
    <ligand>
        <name>[4Fe-4S] cluster</name>
        <dbReference type="ChEBI" id="CHEBI:49883"/>
        <label>2</label>
        <note>4Fe-4S-S-AdoMet</note>
    </ligand>
</feature>
<evidence type="ECO:0000313" key="13">
    <source>
        <dbReference type="EMBL" id="GAA1156520.1"/>
    </source>
</evidence>
<keyword evidence="13" id="KW-0689">Ribosomal protein</keyword>
<dbReference type="PANTHER" id="PTHR43837:SF1">
    <property type="entry name" value="RIBOSOMAL PROTEIN US12 METHYLTHIOTRANSFERASE RIMO"/>
    <property type="match status" value="1"/>
</dbReference>
<dbReference type="Pfam" id="PF18693">
    <property type="entry name" value="TRAM_2"/>
    <property type="match status" value="1"/>
</dbReference>
<dbReference type="PROSITE" id="PS51918">
    <property type="entry name" value="RADICAL_SAM"/>
    <property type="match status" value="1"/>
</dbReference>
<feature type="binding site" evidence="8">
    <location>
        <position position="84"/>
    </location>
    <ligand>
        <name>[4Fe-4S] cluster</name>
        <dbReference type="ChEBI" id="CHEBI:49883"/>
        <label>1</label>
    </ligand>
</feature>
<evidence type="ECO:0000259" key="12">
    <source>
        <dbReference type="PROSITE" id="PS51918"/>
    </source>
</evidence>
<dbReference type="InterPro" id="IPR038135">
    <property type="entry name" value="Methylthiotransferase_N_sf"/>
</dbReference>
<dbReference type="Gene3D" id="2.40.50.140">
    <property type="entry name" value="Nucleic acid-binding proteins"/>
    <property type="match status" value="1"/>
</dbReference>
<evidence type="ECO:0000256" key="7">
    <source>
        <dbReference type="ARBA" id="ARBA00023014"/>
    </source>
</evidence>
<dbReference type="Proteomes" id="UP001501371">
    <property type="component" value="Unassembled WGS sequence"/>
</dbReference>
<evidence type="ECO:0000256" key="9">
    <source>
        <dbReference type="SAM" id="MobiDB-lite"/>
    </source>
</evidence>
<keyword evidence="3 8" id="KW-0808">Transferase</keyword>
<dbReference type="Gene3D" id="3.40.50.12160">
    <property type="entry name" value="Methylthiotransferase, N-terminal domain"/>
    <property type="match status" value="1"/>
</dbReference>
<dbReference type="InterPro" id="IPR013848">
    <property type="entry name" value="Methylthiotransferase_N"/>
</dbReference>
<feature type="domain" description="TRAM" evidence="10">
    <location>
        <begin position="435"/>
        <end position="517"/>
    </location>
</feature>
<keyword evidence="1 8" id="KW-0004">4Fe-4S</keyword>
<keyword evidence="5 8" id="KW-0479">Metal-binding</keyword>
<protein>
    <recommendedName>
        <fullName evidence="8">Ribosomal protein uS12 methylthiotransferase RimO</fullName>
        <shortName evidence="8">uS12 MTTase</shortName>
        <shortName evidence="8">uS12 methylthiotransferase</shortName>
        <ecNumber evidence="8">2.8.4.4</ecNumber>
    </recommendedName>
    <alternativeName>
        <fullName evidence="8">Ribosomal protein uS12 (aspartate-C(3))-methylthiotransferase</fullName>
    </alternativeName>
    <alternativeName>
        <fullName evidence="8">Ribosome maturation factor RimO</fullName>
    </alternativeName>
</protein>
<dbReference type="InterPro" id="IPR005840">
    <property type="entry name" value="Ribosomal_uS12_MeSTrfase_RimO"/>
</dbReference>
<reference evidence="13 14" key="1">
    <citation type="journal article" date="2019" name="Int. J. Syst. Evol. Microbiol.">
        <title>The Global Catalogue of Microorganisms (GCM) 10K type strain sequencing project: providing services to taxonomists for standard genome sequencing and annotation.</title>
        <authorList>
            <consortium name="The Broad Institute Genomics Platform"/>
            <consortium name="The Broad Institute Genome Sequencing Center for Infectious Disease"/>
            <person name="Wu L."/>
            <person name="Ma J."/>
        </authorList>
    </citation>
    <scope>NUCLEOTIDE SEQUENCE [LARGE SCALE GENOMIC DNA]</scope>
    <source>
        <strain evidence="13 14">JCM 12696</strain>
    </source>
</reference>
<dbReference type="HAMAP" id="MF_01865">
    <property type="entry name" value="MTTase_RimO"/>
    <property type="match status" value="1"/>
</dbReference>
<dbReference type="PROSITE" id="PS01278">
    <property type="entry name" value="MTTASE_RADICAL"/>
    <property type="match status" value="1"/>
</dbReference>
<name>A0ABN1UN04_9ACTN</name>
<keyword evidence="6 8" id="KW-0408">Iron</keyword>
<dbReference type="PROSITE" id="PS50926">
    <property type="entry name" value="TRAM"/>
    <property type="match status" value="1"/>
</dbReference>
<gene>
    <name evidence="8 13" type="primary">rimO</name>
    <name evidence="13" type="ORF">GCM10009654_10410</name>
</gene>
<keyword evidence="7 8" id="KW-0411">Iron-sulfur</keyword>
<evidence type="ECO:0000259" key="10">
    <source>
        <dbReference type="PROSITE" id="PS50926"/>
    </source>
</evidence>
<keyword evidence="13" id="KW-0687">Ribonucleoprotein</keyword>
<feature type="compositionally biased region" description="Gly residues" evidence="9">
    <location>
        <begin position="156"/>
        <end position="167"/>
    </location>
</feature>
<dbReference type="InterPro" id="IPR005839">
    <property type="entry name" value="Methylthiotransferase"/>
</dbReference>
<proteinExistence type="inferred from homology"/>
<comment type="function">
    <text evidence="8">Catalyzes the methylthiolation of an aspartic acid residue of ribosomal protein uS12.</text>
</comment>
<feature type="domain" description="Radical SAM core" evidence="12">
    <location>
        <begin position="202"/>
        <end position="433"/>
    </location>
</feature>
<dbReference type="NCBIfam" id="TIGR00089">
    <property type="entry name" value="MiaB/RimO family radical SAM methylthiotransferase"/>
    <property type="match status" value="1"/>
</dbReference>
<dbReference type="GO" id="GO:0005840">
    <property type="term" value="C:ribosome"/>
    <property type="evidence" value="ECO:0007669"/>
    <property type="project" value="UniProtKB-KW"/>
</dbReference>
<dbReference type="InterPro" id="IPR020612">
    <property type="entry name" value="Methylthiotransferase_CS"/>
</dbReference>
<comment type="catalytic activity">
    <reaction evidence="8">
        <text>L-aspartate(89)-[ribosomal protein uS12]-hydrogen + (sulfur carrier)-SH + AH2 + 2 S-adenosyl-L-methionine = 3-methylsulfanyl-L-aspartate(89)-[ribosomal protein uS12]-hydrogen + (sulfur carrier)-H + 5'-deoxyadenosine + L-methionine + A + S-adenosyl-L-homocysteine + 2 H(+)</text>
        <dbReference type="Rhea" id="RHEA:37087"/>
        <dbReference type="Rhea" id="RHEA-COMP:10460"/>
        <dbReference type="Rhea" id="RHEA-COMP:10461"/>
        <dbReference type="Rhea" id="RHEA-COMP:14737"/>
        <dbReference type="Rhea" id="RHEA-COMP:14739"/>
        <dbReference type="ChEBI" id="CHEBI:13193"/>
        <dbReference type="ChEBI" id="CHEBI:15378"/>
        <dbReference type="ChEBI" id="CHEBI:17319"/>
        <dbReference type="ChEBI" id="CHEBI:17499"/>
        <dbReference type="ChEBI" id="CHEBI:29917"/>
        <dbReference type="ChEBI" id="CHEBI:29961"/>
        <dbReference type="ChEBI" id="CHEBI:57844"/>
        <dbReference type="ChEBI" id="CHEBI:57856"/>
        <dbReference type="ChEBI" id="CHEBI:59789"/>
        <dbReference type="ChEBI" id="CHEBI:64428"/>
        <dbReference type="ChEBI" id="CHEBI:73599"/>
        <dbReference type="EC" id="2.8.4.4"/>
    </reaction>
</comment>
<comment type="subcellular location">
    <subcellularLocation>
        <location evidence="8">Cytoplasm</location>
    </subcellularLocation>
</comment>
<dbReference type="EMBL" id="BAAAKV010000007">
    <property type="protein sequence ID" value="GAA1156520.1"/>
    <property type="molecule type" value="Genomic_DNA"/>
</dbReference>
<dbReference type="Pfam" id="PF00919">
    <property type="entry name" value="UPF0004"/>
    <property type="match status" value="1"/>
</dbReference>
<dbReference type="RefSeq" id="WP_344270776.1">
    <property type="nucleotide sequence ID" value="NZ_BAAAKV010000007.1"/>
</dbReference>
<dbReference type="SMART" id="SM00729">
    <property type="entry name" value="Elp3"/>
    <property type="match status" value="1"/>
</dbReference>
<comment type="similarity">
    <text evidence="8">Belongs to the methylthiotransferase family. RimO subfamily.</text>
</comment>
<dbReference type="NCBIfam" id="TIGR01125">
    <property type="entry name" value="30S ribosomal protein S12 methylthiotransferase RimO"/>
    <property type="match status" value="1"/>
</dbReference>
<dbReference type="InterPro" id="IPR002792">
    <property type="entry name" value="TRAM_dom"/>
</dbReference>
<dbReference type="SUPFAM" id="SSF102114">
    <property type="entry name" value="Radical SAM enzymes"/>
    <property type="match status" value="1"/>
</dbReference>
<dbReference type="SFLD" id="SFLDS00029">
    <property type="entry name" value="Radical_SAM"/>
    <property type="match status" value="1"/>
</dbReference>
<evidence type="ECO:0000256" key="2">
    <source>
        <dbReference type="ARBA" id="ARBA00022490"/>
    </source>
</evidence>
<feature type="binding site" evidence="8">
    <location>
        <position position="14"/>
    </location>
    <ligand>
        <name>[4Fe-4S] cluster</name>
        <dbReference type="ChEBI" id="CHEBI:49883"/>
        <label>1</label>
    </ligand>
</feature>
<evidence type="ECO:0000256" key="6">
    <source>
        <dbReference type="ARBA" id="ARBA00023004"/>
    </source>
</evidence>
<sequence>MPERRTVALVTLGCARNEVDSEELAGRLAADGWDLVQDAAGADVAVVNTCGFVEAAKKDSVDALLEANDLKEHGRTQAVVAVGCMAERYGKDLAEALPEADGVLGFDDYADISDRLRTILSGGVHASHTPRDRRKLLPLSPVERQNATGVALPGHGDSGGAVGGTVAGGASTAAEGLSSAPADLPAGLAPASGPRAPLRRRLDSSPVASVKLASGCDRRCSFCAIPSFRGSFISRRPSDVLGETRWLAEQGVKEVMLVSENNTSYGKDLGDIRLLETLLPELAAVDGIERVRVSYLQPAEMRPGLIDVLTSTPKVAPYFDLSFQHSAPGVLRAMRRFGDTDRFLELLETIRGKAPQAGVRSNFIVGFPGESEADFAELERFLNGARLDAIGVFGYSDEDGTEAAGYDGKLDRDVISERLEHLSRLAEELTAQRAEERLGESLRVLVESVGGADPDGAGGAAFEGADEPAAVGRAAHQAPETDGQVILTSGEGLRPGRMVEAKVVGTEGVDLVADVVAVYDDLPVAGSRAPGEEAGT</sequence>
<dbReference type="InterPro" id="IPR006638">
    <property type="entry name" value="Elp3/MiaA/NifB-like_rSAM"/>
</dbReference>
<comment type="cofactor">
    <cofactor evidence="8">
        <name>[4Fe-4S] cluster</name>
        <dbReference type="ChEBI" id="CHEBI:49883"/>
    </cofactor>
    <text evidence="8">Binds 2 [4Fe-4S] clusters. One cluster is coordinated with 3 cysteines and an exchangeable S-adenosyl-L-methionine.</text>
</comment>
<evidence type="ECO:0000256" key="4">
    <source>
        <dbReference type="ARBA" id="ARBA00022691"/>
    </source>
</evidence>
<dbReference type="CDD" id="cd01335">
    <property type="entry name" value="Radical_SAM"/>
    <property type="match status" value="1"/>
</dbReference>
<keyword evidence="14" id="KW-1185">Reference proteome</keyword>
<feature type="binding site" evidence="8">
    <location>
        <position position="216"/>
    </location>
    <ligand>
        <name>[4Fe-4S] cluster</name>
        <dbReference type="ChEBI" id="CHEBI:49883"/>
        <label>2</label>
        <note>4Fe-4S-S-AdoMet</note>
    </ligand>
</feature>
<evidence type="ECO:0000256" key="5">
    <source>
        <dbReference type="ARBA" id="ARBA00022723"/>
    </source>
</evidence>
<feature type="region of interest" description="Disordered" evidence="9">
    <location>
        <begin position="150"/>
        <end position="200"/>
    </location>
</feature>
<dbReference type="EC" id="2.8.4.4" evidence="8"/>
<keyword evidence="2 8" id="KW-0963">Cytoplasm</keyword>
<dbReference type="InterPro" id="IPR023404">
    <property type="entry name" value="rSAM_horseshoe"/>
</dbReference>
<feature type="domain" description="MTTase N-terminal" evidence="11">
    <location>
        <begin position="5"/>
        <end position="121"/>
    </location>
</feature>
<organism evidence="13 14">
    <name type="scientific">Streptomyces hebeiensis</name>
    <dbReference type="NCBI Taxonomy" id="229486"/>
    <lineage>
        <taxon>Bacteria</taxon>
        <taxon>Bacillati</taxon>
        <taxon>Actinomycetota</taxon>
        <taxon>Actinomycetes</taxon>
        <taxon>Kitasatosporales</taxon>
        <taxon>Streptomycetaceae</taxon>
        <taxon>Streptomyces</taxon>
    </lineage>
</organism>
<comment type="caution">
    <text evidence="13">The sequence shown here is derived from an EMBL/GenBank/DDBJ whole genome shotgun (WGS) entry which is preliminary data.</text>
</comment>
<evidence type="ECO:0000256" key="1">
    <source>
        <dbReference type="ARBA" id="ARBA00022485"/>
    </source>
</evidence>
<dbReference type="PROSITE" id="PS51449">
    <property type="entry name" value="MTTASE_N"/>
    <property type="match status" value="1"/>
</dbReference>
<dbReference type="Pfam" id="PF04055">
    <property type="entry name" value="Radical_SAM"/>
    <property type="match status" value="1"/>
</dbReference>
<dbReference type="SFLD" id="SFLDG01082">
    <property type="entry name" value="B12-binding_domain_containing"/>
    <property type="match status" value="1"/>
</dbReference>
<evidence type="ECO:0000256" key="8">
    <source>
        <dbReference type="HAMAP-Rule" id="MF_01865"/>
    </source>
</evidence>